<evidence type="ECO:0000256" key="6">
    <source>
        <dbReference type="ARBA" id="ARBA00022723"/>
    </source>
</evidence>
<dbReference type="PANTHER" id="PTHR10934">
    <property type="entry name" value="60S RIBOSOMAL PROTEIN L18"/>
    <property type="match status" value="1"/>
</dbReference>
<dbReference type="SMART" id="SM00290">
    <property type="entry name" value="ZnF_UBP"/>
    <property type="match status" value="2"/>
</dbReference>
<dbReference type="GO" id="GO:0022625">
    <property type="term" value="C:cytosolic large ribosomal subunit"/>
    <property type="evidence" value="ECO:0007669"/>
    <property type="project" value="TreeGrafter"/>
</dbReference>
<dbReference type="GO" id="GO:0003723">
    <property type="term" value="F:RNA binding"/>
    <property type="evidence" value="ECO:0007669"/>
    <property type="project" value="TreeGrafter"/>
</dbReference>
<keyword evidence="12" id="KW-0689">Ribosomal protein</keyword>
<dbReference type="GO" id="GO:0004843">
    <property type="term" value="F:cysteine-type deubiquitinase activity"/>
    <property type="evidence" value="ECO:0007669"/>
    <property type="project" value="UniProtKB-EC"/>
</dbReference>
<evidence type="ECO:0000256" key="11">
    <source>
        <dbReference type="ARBA" id="ARBA00022833"/>
    </source>
</evidence>
<feature type="active site" description="Nucleophile" evidence="15">
    <location>
        <position position="464"/>
    </location>
</feature>
<dbReference type="EC" id="3.4.19.12" evidence="4"/>
<evidence type="ECO:0000256" key="2">
    <source>
        <dbReference type="ARBA" id="ARBA00006815"/>
    </source>
</evidence>
<keyword evidence="22" id="KW-1185">Reference proteome</keyword>
<dbReference type="GO" id="GO:0008270">
    <property type="term" value="F:zinc ion binding"/>
    <property type="evidence" value="ECO:0007669"/>
    <property type="project" value="UniProtKB-KW"/>
</dbReference>
<evidence type="ECO:0000256" key="8">
    <source>
        <dbReference type="ARBA" id="ARBA00022771"/>
    </source>
</evidence>
<evidence type="ECO:0000313" key="21">
    <source>
        <dbReference type="EMBL" id="QSL65056.1"/>
    </source>
</evidence>
<feature type="domain" description="UBP-type" evidence="20">
    <location>
        <begin position="305"/>
        <end position="413"/>
    </location>
</feature>
<keyword evidence="6 16" id="KW-0479">Metal-binding</keyword>
<evidence type="ECO:0000259" key="19">
    <source>
        <dbReference type="PROSITE" id="PS50235"/>
    </source>
</evidence>
<evidence type="ECO:0000256" key="17">
    <source>
        <dbReference type="PROSITE-ProRule" id="PRU00502"/>
    </source>
</evidence>
<evidence type="ECO:0000256" key="4">
    <source>
        <dbReference type="ARBA" id="ARBA00012759"/>
    </source>
</evidence>
<evidence type="ECO:0000256" key="15">
    <source>
        <dbReference type="PIRSR" id="PIRSR016308-1"/>
    </source>
</evidence>
<dbReference type="PANTHER" id="PTHR10934:SF2">
    <property type="entry name" value="LARGE RIBOSOMAL SUBUNIT PROTEIN EL18"/>
    <property type="match status" value="1"/>
</dbReference>
<evidence type="ECO:0000256" key="9">
    <source>
        <dbReference type="ARBA" id="ARBA00022801"/>
    </source>
</evidence>
<dbReference type="GO" id="GO:0006508">
    <property type="term" value="P:proteolysis"/>
    <property type="evidence" value="ECO:0007669"/>
    <property type="project" value="UniProtKB-KW"/>
</dbReference>
<dbReference type="PROSITE" id="PS50271">
    <property type="entry name" value="ZF_UBP"/>
    <property type="match status" value="1"/>
</dbReference>
<dbReference type="InterPro" id="IPR016652">
    <property type="entry name" value="Ubiquitinyl_hydrolase"/>
</dbReference>
<dbReference type="Gene3D" id="1.10.8.10">
    <property type="entry name" value="DNA helicase RuvA subunit, C-terminal domain"/>
    <property type="match status" value="2"/>
</dbReference>
<comment type="catalytic activity">
    <reaction evidence="1">
        <text>Thiol-dependent hydrolysis of ester, thioester, amide, peptide and isopeptide bonds formed by the C-terminal Gly of ubiquitin (a 76-residue protein attached to proteins as an intracellular targeting signal).</text>
        <dbReference type="EC" id="3.4.19.12"/>
    </reaction>
</comment>
<dbReference type="Gene3D" id="3.30.40.10">
    <property type="entry name" value="Zinc/RING finger domain, C3HC4 (zinc finger)"/>
    <property type="match status" value="2"/>
</dbReference>
<evidence type="ECO:0000256" key="1">
    <source>
        <dbReference type="ARBA" id="ARBA00000707"/>
    </source>
</evidence>
<dbReference type="Proteomes" id="UP000663699">
    <property type="component" value="Chromosome 5"/>
</dbReference>
<comment type="subunit">
    <text evidence="14">Component of the large ribosomal subunit (LSU). Mature yeast ribosomes consist of a small (40S) and a large (60S) subunit. The 40S small subunit contains 1 molecule of ribosomal RNA (18S rRNA) and at least 33 different proteins. The large 60S subunit contains 3 rRNA molecules (25S, 5.8S and 5S rRNA) and at least 46 different proteins. eL18 interacts with NAP1.</text>
</comment>
<dbReference type="GO" id="GO:0003735">
    <property type="term" value="F:structural constituent of ribosome"/>
    <property type="evidence" value="ECO:0007669"/>
    <property type="project" value="InterPro"/>
</dbReference>
<evidence type="ECO:0000256" key="7">
    <source>
        <dbReference type="ARBA" id="ARBA00022737"/>
    </source>
</evidence>
<dbReference type="InterPro" id="IPR013083">
    <property type="entry name" value="Znf_RING/FYVE/PHD"/>
</dbReference>
<keyword evidence="8 17" id="KW-0863">Zinc-finger</keyword>
<reference evidence="21" key="1">
    <citation type="submission" date="2020-06" db="EMBL/GenBank/DDBJ databases">
        <title>Genomes of multiple members of Pneumocystis genus reveal paths to human pathogen Pneumocystis jirovecii.</title>
        <authorList>
            <person name="Cisse O.H."/>
            <person name="Ma L."/>
            <person name="Dekker J."/>
            <person name="Khil P."/>
            <person name="Jo J."/>
            <person name="Brenchley J."/>
            <person name="Blair R."/>
            <person name="Pahar B."/>
            <person name="Chabe M."/>
            <person name="Van Rompay K.A."/>
            <person name="Keesler R."/>
            <person name="Sukura A."/>
            <person name="Hirsch V."/>
            <person name="Kutty G."/>
            <person name="Liu Y."/>
            <person name="Peng L."/>
            <person name="Chen J."/>
            <person name="Song J."/>
            <person name="Weissenbacher-Lang C."/>
            <person name="Xu J."/>
            <person name="Upham N.S."/>
            <person name="Stajich J.E."/>
            <person name="Cuomo C.A."/>
            <person name="Cushion M.T."/>
            <person name="Kovacs J.A."/>
        </authorList>
    </citation>
    <scope>NUCLEOTIDE SEQUENCE</scope>
    <source>
        <strain evidence="21">2A</strain>
    </source>
</reference>
<dbReference type="InterPro" id="IPR001607">
    <property type="entry name" value="Znf_UBP"/>
</dbReference>
<feature type="active site" description="Proton acceptor" evidence="15">
    <location>
        <position position="872"/>
    </location>
</feature>
<evidence type="ECO:0000256" key="12">
    <source>
        <dbReference type="ARBA" id="ARBA00022980"/>
    </source>
</evidence>
<dbReference type="GO" id="GO:0006412">
    <property type="term" value="P:translation"/>
    <property type="evidence" value="ECO:0007669"/>
    <property type="project" value="InterPro"/>
</dbReference>
<keyword evidence="13" id="KW-0687">Ribonucleoprotein</keyword>
<proteinExistence type="inferred from homology"/>
<feature type="binding site" evidence="16">
    <location>
        <position position="328"/>
    </location>
    <ligand>
        <name>Zn(2+)</name>
        <dbReference type="ChEBI" id="CHEBI:29105"/>
    </ligand>
</feature>
<keyword evidence="9" id="KW-0378">Hydrolase</keyword>
<feature type="binding site" evidence="16">
    <location>
        <position position="361"/>
    </location>
    <ligand>
        <name>Zn(2+)</name>
        <dbReference type="ChEBI" id="CHEBI:29105"/>
    </ligand>
</feature>
<dbReference type="Pfam" id="PF00627">
    <property type="entry name" value="UBA"/>
    <property type="match status" value="1"/>
</dbReference>
<keyword evidence="7" id="KW-0677">Repeat</keyword>
<organism evidence="21 22">
    <name type="scientific">Pneumocystis wakefieldiae</name>
    <dbReference type="NCBI Taxonomy" id="38082"/>
    <lineage>
        <taxon>Eukaryota</taxon>
        <taxon>Fungi</taxon>
        <taxon>Dikarya</taxon>
        <taxon>Ascomycota</taxon>
        <taxon>Taphrinomycotina</taxon>
        <taxon>Pneumocystomycetes</taxon>
        <taxon>Pneumocystaceae</taxon>
        <taxon>Pneumocystis</taxon>
    </lineage>
</organism>
<dbReference type="InterPro" id="IPR021131">
    <property type="entry name" value="Ribosomal_uL15/eL18"/>
</dbReference>
<dbReference type="Pfam" id="PF17135">
    <property type="entry name" value="Ribosomal_L18"/>
    <property type="match status" value="1"/>
</dbReference>
<dbReference type="CDD" id="cd02658">
    <property type="entry name" value="Peptidase_C19B"/>
    <property type="match status" value="1"/>
</dbReference>
<evidence type="ECO:0000313" key="22">
    <source>
        <dbReference type="Proteomes" id="UP000663699"/>
    </source>
</evidence>
<dbReference type="SUPFAM" id="SSF46934">
    <property type="entry name" value="UBA-like"/>
    <property type="match status" value="1"/>
</dbReference>
<evidence type="ECO:0000259" key="18">
    <source>
        <dbReference type="PROSITE" id="PS50030"/>
    </source>
</evidence>
<feature type="domain" description="UBA" evidence="18">
    <location>
        <begin position="728"/>
        <end position="774"/>
    </location>
</feature>
<keyword evidence="10" id="KW-0788">Thiol protease</keyword>
<dbReference type="SUPFAM" id="SSF52080">
    <property type="entry name" value="Ribosomal proteins L15p and L18e"/>
    <property type="match status" value="1"/>
</dbReference>
<accession>A0A899FX85</accession>
<evidence type="ECO:0000259" key="20">
    <source>
        <dbReference type="PROSITE" id="PS50271"/>
    </source>
</evidence>
<dbReference type="EMBL" id="CP054536">
    <property type="protein sequence ID" value="QSL65056.1"/>
    <property type="molecule type" value="Genomic_DNA"/>
</dbReference>
<evidence type="ECO:0000256" key="16">
    <source>
        <dbReference type="PIRSR" id="PIRSR016308-3"/>
    </source>
</evidence>
<dbReference type="FunFam" id="3.30.40.10:FF:000396">
    <property type="entry name" value="Ubiquitin carboxyl-terminal hydrolase"/>
    <property type="match status" value="1"/>
</dbReference>
<evidence type="ECO:0000256" key="10">
    <source>
        <dbReference type="ARBA" id="ARBA00022807"/>
    </source>
</evidence>
<keyword evidence="11 16" id="KW-0862">Zinc</keyword>
<dbReference type="PROSITE" id="PS00972">
    <property type="entry name" value="USP_1"/>
    <property type="match status" value="1"/>
</dbReference>
<dbReference type="InterPro" id="IPR036227">
    <property type="entry name" value="Ribosomal_uL15/eL18_sf"/>
</dbReference>
<dbReference type="Gene3D" id="3.90.70.10">
    <property type="entry name" value="Cysteine proteinases"/>
    <property type="match status" value="1"/>
</dbReference>
<dbReference type="GO" id="GO:0016579">
    <property type="term" value="P:protein deubiquitination"/>
    <property type="evidence" value="ECO:0007669"/>
    <property type="project" value="InterPro"/>
</dbReference>
<feature type="domain" description="UBA" evidence="18">
    <location>
        <begin position="790"/>
        <end position="830"/>
    </location>
</feature>
<dbReference type="InterPro" id="IPR000039">
    <property type="entry name" value="Ribosomal_eL18"/>
</dbReference>
<comment type="similarity">
    <text evidence="3">Belongs to the peptidase C19 family.</text>
</comment>
<dbReference type="Pfam" id="PF02148">
    <property type="entry name" value="zf-UBP"/>
    <property type="match status" value="2"/>
</dbReference>
<evidence type="ECO:0000256" key="14">
    <source>
        <dbReference type="ARBA" id="ARBA00062522"/>
    </source>
</evidence>
<name>A0A899FX85_9ASCO</name>
<dbReference type="SUPFAM" id="SSF57850">
    <property type="entry name" value="RING/U-box"/>
    <property type="match status" value="2"/>
</dbReference>
<dbReference type="InterPro" id="IPR001394">
    <property type="entry name" value="Peptidase_C19_UCH"/>
</dbReference>
<comment type="similarity">
    <text evidence="2">Belongs to the eukaryotic ribosomal protein eL18 family.</text>
</comment>
<dbReference type="CDD" id="cd14297">
    <property type="entry name" value="UBA2_spUBP14_like"/>
    <property type="match status" value="1"/>
</dbReference>
<keyword evidence="5" id="KW-0645">Protease</keyword>
<evidence type="ECO:0000256" key="13">
    <source>
        <dbReference type="ARBA" id="ARBA00023274"/>
    </source>
</evidence>
<dbReference type="FunFam" id="3.100.10.10:FF:000001">
    <property type="entry name" value="60S ribosomal protein L18"/>
    <property type="match status" value="1"/>
</dbReference>
<dbReference type="AlphaFoldDB" id="A0A899FX85"/>
<dbReference type="PIRSF" id="PIRSF016308">
    <property type="entry name" value="UBP"/>
    <property type="match status" value="1"/>
</dbReference>
<gene>
    <name evidence="21" type="ORF">MERGE_002361</name>
</gene>
<dbReference type="SMART" id="SM00165">
    <property type="entry name" value="UBA"/>
    <property type="match status" value="2"/>
</dbReference>
<dbReference type="Gene3D" id="3.100.10.10">
    <property type="match status" value="1"/>
</dbReference>
<feature type="binding site" evidence="16">
    <location>
        <position position="348"/>
    </location>
    <ligand>
        <name>Zn(2+)</name>
        <dbReference type="ChEBI" id="CHEBI:29105"/>
    </ligand>
</feature>
<sequence>MGVDKINRSIKKKGRTAPKSENIYIKLLVKLYRFLARRTESPFNRTILKRLFQSRVNRPPLSISGIIRALKSVDCKDSKIVVVVGTVTDDNRTLEIPKLSVAALRVTASARARILKSGGEILTLDQLAVRAPLGNNVILLRGKKNTREAVKHFGMGPHKHKKPYIHTPNTTQDIYNRECTQCFDSWDNLLGIDVCLFCFNAGCLGEQRHHAFTHFERTQHPLVVNIKRIEKDVDRKKESLQKQTKLIVEEEIEAYDIQTCVKCYSCNISDISDESGRLKNIIDSILSLPSAAQKNEIKSWEQELICCEHAFSLFQDERASDYRLFSSCVQCDLKENLWLCLQCGNVGCGRCQNIGIEGNGHALLHFEKTSHPISVKLGTITPEGTVDIYCYLCNDEILDPDLPAHLKHWGIDINEQEKVEKNLIELQLEQNMKWDFVSFDSDSNNRKLLFGPGLVGLKNFGNTCYLSSVLQVIFSFKVFQERYMSSFQEHPLHCKFSSPSLCLECQLNKIADGLISGRYSTSTENMDSSEGIRYENAITPSMFKMLVGRDHPEFSTMKQQDSFEFLLHLSKLISQKSRASNLYDPTTVFRFRVEQRLQCLSCKRVRYSSHDQDNISLSFPRKNNSDDGSILKEITLEECLDFYTSDENIVYFCKSCGEKGNANRRNLFSTFPEIFVINIQRFELVNWVPRKLDVSIIFPEDKINLDKYLFEGIPSNENVLFDDQKSFLLNEPLINIEYCEQLHSMGFTWAQSKKALIETENSGLEAAMLWILSNGDSLNDDNTIEPSFSEIDDEQIKILVDMGFTSSQAKKALKETDSNTERAVEWLFSHPDEDINDFEINKNGMVGSNKLPATYKCQAIICHKGGSVHAGHYVAFIKKHIFDKEEWLLFNDEKVSQVNDINEAHKSSYIYFFQRI</sequence>
<dbReference type="PROSITE" id="PS50030">
    <property type="entry name" value="UBA"/>
    <property type="match status" value="2"/>
</dbReference>
<evidence type="ECO:0000256" key="5">
    <source>
        <dbReference type="ARBA" id="ARBA00022670"/>
    </source>
</evidence>
<protein>
    <recommendedName>
        <fullName evidence="4">ubiquitinyl hydrolase 1</fullName>
        <ecNumber evidence="4">3.4.19.12</ecNumber>
    </recommendedName>
</protein>
<feature type="binding site" evidence="16">
    <location>
        <position position="331"/>
    </location>
    <ligand>
        <name>Zn(2+)</name>
        <dbReference type="ChEBI" id="CHEBI:29105"/>
    </ligand>
</feature>
<dbReference type="OrthoDB" id="361536at2759"/>
<dbReference type="InterPro" id="IPR015940">
    <property type="entry name" value="UBA"/>
</dbReference>
<dbReference type="InterPro" id="IPR028889">
    <property type="entry name" value="USP"/>
</dbReference>
<dbReference type="InterPro" id="IPR038765">
    <property type="entry name" value="Papain-like_cys_pep_sf"/>
</dbReference>
<dbReference type="PROSITE" id="PS50235">
    <property type="entry name" value="USP_3"/>
    <property type="match status" value="1"/>
</dbReference>
<dbReference type="InterPro" id="IPR018200">
    <property type="entry name" value="USP_CS"/>
</dbReference>
<dbReference type="InterPro" id="IPR009060">
    <property type="entry name" value="UBA-like_sf"/>
</dbReference>
<feature type="domain" description="USP" evidence="19">
    <location>
        <begin position="455"/>
        <end position="916"/>
    </location>
</feature>
<evidence type="ECO:0000256" key="3">
    <source>
        <dbReference type="ARBA" id="ARBA00009085"/>
    </source>
</evidence>
<dbReference type="Pfam" id="PF00443">
    <property type="entry name" value="UCH"/>
    <property type="match status" value="1"/>
</dbReference>
<dbReference type="SUPFAM" id="SSF54001">
    <property type="entry name" value="Cysteine proteinases"/>
    <property type="match status" value="1"/>
</dbReference>